<name>A0AAN9PYT9_CLITE</name>
<gene>
    <name evidence="1" type="ORF">RJT34_02082</name>
</gene>
<protein>
    <submittedName>
        <fullName evidence="1">Uncharacterized protein</fullName>
    </submittedName>
</protein>
<dbReference type="EMBL" id="JAYKXN010000001">
    <property type="protein sequence ID" value="KAK7317660.1"/>
    <property type="molecule type" value="Genomic_DNA"/>
</dbReference>
<evidence type="ECO:0000313" key="2">
    <source>
        <dbReference type="Proteomes" id="UP001359559"/>
    </source>
</evidence>
<keyword evidence="2" id="KW-1185">Reference proteome</keyword>
<dbReference type="AlphaFoldDB" id="A0AAN9PYT9"/>
<sequence length="135" mass="15643">MTANISTSRLPLSTMVKFVAILLIMQFDDLKFWDILSVPLAVCPSALGMNKSLNLRMLFDGIKRSGALTHLRVNISAESGKLFDQSFWQKLMLSRGKNERKRIHIFHSLFLLVIKGENKWWEGLKWNEAEWEDAY</sequence>
<proteinExistence type="predicted"/>
<dbReference type="Proteomes" id="UP001359559">
    <property type="component" value="Unassembled WGS sequence"/>
</dbReference>
<reference evidence="1 2" key="1">
    <citation type="submission" date="2024-01" db="EMBL/GenBank/DDBJ databases">
        <title>The genomes of 5 underutilized Papilionoideae crops provide insights into root nodulation and disease resistance.</title>
        <authorList>
            <person name="Yuan L."/>
        </authorList>
    </citation>
    <scope>NUCLEOTIDE SEQUENCE [LARGE SCALE GENOMIC DNA]</scope>
    <source>
        <strain evidence="1">LY-2023</strain>
        <tissue evidence="1">Leaf</tissue>
    </source>
</reference>
<comment type="caution">
    <text evidence="1">The sequence shown here is derived from an EMBL/GenBank/DDBJ whole genome shotgun (WGS) entry which is preliminary data.</text>
</comment>
<accession>A0AAN9PYT9</accession>
<organism evidence="1 2">
    <name type="scientific">Clitoria ternatea</name>
    <name type="common">Butterfly pea</name>
    <dbReference type="NCBI Taxonomy" id="43366"/>
    <lineage>
        <taxon>Eukaryota</taxon>
        <taxon>Viridiplantae</taxon>
        <taxon>Streptophyta</taxon>
        <taxon>Embryophyta</taxon>
        <taxon>Tracheophyta</taxon>
        <taxon>Spermatophyta</taxon>
        <taxon>Magnoliopsida</taxon>
        <taxon>eudicotyledons</taxon>
        <taxon>Gunneridae</taxon>
        <taxon>Pentapetalae</taxon>
        <taxon>rosids</taxon>
        <taxon>fabids</taxon>
        <taxon>Fabales</taxon>
        <taxon>Fabaceae</taxon>
        <taxon>Papilionoideae</taxon>
        <taxon>50 kb inversion clade</taxon>
        <taxon>NPAAA clade</taxon>
        <taxon>indigoferoid/millettioid clade</taxon>
        <taxon>Phaseoleae</taxon>
        <taxon>Clitoria</taxon>
    </lineage>
</organism>
<evidence type="ECO:0000313" key="1">
    <source>
        <dbReference type="EMBL" id="KAK7317660.1"/>
    </source>
</evidence>